<evidence type="ECO:0000313" key="4">
    <source>
        <dbReference type="Proteomes" id="UP001153365"/>
    </source>
</evidence>
<dbReference type="PANTHER" id="PTHR31001">
    <property type="entry name" value="UNCHARACTERIZED TRANSCRIPTIONAL REGULATORY PROTEIN"/>
    <property type="match status" value="1"/>
</dbReference>
<keyword evidence="4" id="KW-1185">Reference proteome</keyword>
<evidence type="ECO:0008006" key="5">
    <source>
        <dbReference type="Google" id="ProtNLM"/>
    </source>
</evidence>
<dbReference type="InterPro" id="IPR050613">
    <property type="entry name" value="Sec_Metabolite_Reg"/>
</dbReference>
<comment type="caution">
    <text evidence="3">The sequence shown here is derived from an EMBL/GenBank/DDBJ whole genome shotgun (WGS) entry which is preliminary data.</text>
</comment>
<sequence>MEPEKCDSLSIESRIDSLIDILEKAEGLNRIPNTKTQLTSRLMEESTSNRSALQRVNCKEQSGEGLTEFLFNDVREFIASKKQVSSYFNEASIEINIIGNDYYDLSFLQCNIPDLKKALLYLDSYERSCGWIHRLLHLSSFRNQATLHLSSGKNFSLSQKSNLRWLSVLYAACGLGLWTSGISSLELCHSIGAPVRKEDQQKLARVWLKCSRSALVLAEYDLDPCMDSLKAMALILHFPLYLSSEPNLEDIIAFSAKTIALAKKIKLDVDPDELPHCQSISEFTKDERRQLMIVILCQESKMREFSKLSQESPFSCNNKVSEDVWENFNHGFSKKAGVINTDLNKNYRQRLRVAITKFQAGQIWQSIGIKLRDSKTIPSREQVLHIDNKLVNFEREFPSEFRTSLSTENCCLNPPTVGDPMIEIDRLSTYAALSSAFICIHRPFLICRHGLSEADFEFHRSRILYHGSLLLAIQKINEIYHFQQVSLQIFILAGCISLAVLLMTEPKINPYYMNLKKQIQMVYQAYKPSQLRNTSFILTKSYETLGVLLEAFSIRVLRPECKANDNVLEMLFH</sequence>
<dbReference type="EMBL" id="CALTRL010005889">
    <property type="protein sequence ID" value="CAH7687609.1"/>
    <property type="molecule type" value="Genomic_DNA"/>
</dbReference>
<name>A0AAV0BK25_PHAPC</name>
<keyword evidence="2" id="KW-0539">Nucleus</keyword>
<accession>A0AAV0BK25</accession>
<evidence type="ECO:0000313" key="3">
    <source>
        <dbReference type="EMBL" id="CAH7687609.1"/>
    </source>
</evidence>
<organism evidence="3 4">
    <name type="scientific">Phakopsora pachyrhizi</name>
    <name type="common">Asian soybean rust disease fungus</name>
    <dbReference type="NCBI Taxonomy" id="170000"/>
    <lineage>
        <taxon>Eukaryota</taxon>
        <taxon>Fungi</taxon>
        <taxon>Dikarya</taxon>
        <taxon>Basidiomycota</taxon>
        <taxon>Pucciniomycotina</taxon>
        <taxon>Pucciniomycetes</taxon>
        <taxon>Pucciniales</taxon>
        <taxon>Phakopsoraceae</taxon>
        <taxon>Phakopsora</taxon>
    </lineage>
</organism>
<evidence type="ECO:0000256" key="2">
    <source>
        <dbReference type="ARBA" id="ARBA00023242"/>
    </source>
</evidence>
<comment type="subcellular location">
    <subcellularLocation>
        <location evidence="1">Nucleus</location>
    </subcellularLocation>
</comment>
<dbReference type="PANTHER" id="PTHR31001:SF89">
    <property type="entry name" value="ZN(2)-C6 FUNGAL-TYPE DOMAIN-CONTAINING PROTEIN"/>
    <property type="match status" value="1"/>
</dbReference>
<gene>
    <name evidence="3" type="ORF">PPACK8108_LOCUS22419</name>
</gene>
<evidence type="ECO:0000256" key="1">
    <source>
        <dbReference type="ARBA" id="ARBA00004123"/>
    </source>
</evidence>
<proteinExistence type="predicted"/>
<protein>
    <recommendedName>
        <fullName evidence="5">Transcription factor domain-containing protein</fullName>
    </recommendedName>
</protein>
<dbReference type="CDD" id="cd12148">
    <property type="entry name" value="fungal_TF_MHR"/>
    <property type="match status" value="1"/>
</dbReference>
<dbReference type="AlphaFoldDB" id="A0AAV0BK25"/>
<dbReference type="Proteomes" id="UP001153365">
    <property type="component" value="Unassembled WGS sequence"/>
</dbReference>
<reference evidence="3" key="1">
    <citation type="submission" date="2022-06" db="EMBL/GenBank/DDBJ databases">
        <authorList>
            <consortium name="SYNGENTA / RWTH Aachen University"/>
        </authorList>
    </citation>
    <scope>NUCLEOTIDE SEQUENCE</scope>
</reference>
<dbReference type="GO" id="GO:0005634">
    <property type="term" value="C:nucleus"/>
    <property type="evidence" value="ECO:0007669"/>
    <property type="project" value="UniProtKB-SubCell"/>
</dbReference>